<name>A0ABM7GJ06_9GAMM</name>
<gene>
    <name evidence="1" type="ORF">HORIV_30270</name>
</gene>
<dbReference type="SUPFAM" id="SSF56112">
    <property type="entry name" value="Protein kinase-like (PK-like)"/>
    <property type="match status" value="1"/>
</dbReference>
<dbReference type="Gene3D" id="3.30.200.20">
    <property type="entry name" value="Phosphorylase Kinase, domain 1"/>
    <property type="match status" value="1"/>
</dbReference>
<reference evidence="2" key="1">
    <citation type="journal article" date="2019" name="Microbiol. Resour. Announc.">
        <title>Complete Genome Sequence of Halomonas olivaria, a Moderately Halophilic Bacterium Isolated from Olive Processing Effluents, Obtained by Nanopore Sequencing.</title>
        <authorList>
            <person name="Nagata S."/>
            <person name="Ii K.M."/>
            <person name="Tsukimi T."/>
            <person name="Miura M.C."/>
            <person name="Galipon J."/>
            <person name="Arakawa K."/>
        </authorList>
    </citation>
    <scope>NUCLEOTIDE SEQUENCE [LARGE SCALE GENOMIC DNA]</scope>
    <source>
        <strain evidence="2">TYRC17</strain>
    </source>
</reference>
<sequence length="71" mass="8202">MLSRTAQSRVYRVRDVHSEREMVMKAPSPELSLRNAYLEHFLLQQWVVERVNSPFVVKVMEPSGRGAISTT</sequence>
<dbReference type="Proteomes" id="UP000289555">
    <property type="component" value="Chromosome"/>
</dbReference>
<dbReference type="EMBL" id="AP019416">
    <property type="protein sequence ID" value="BBI50606.1"/>
    <property type="molecule type" value="Genomic_DNA"/>
</dbReference>
<organism evidence="1 2">
    <name type="scientific">Vreelandella olivaria</name>
    <dbReference type="NCBI Taxonomy" id="390919"/>
    <lineage>
        <taxon>Bacteria</taxon>
        <taxon>Pseudomonadati</taxon>
        <taxon>Pseudomonadota</taxon>
        <taxon>Gammaproteobacteria</taxon>
        <taxon>Oceanospirillales</taxon>
        <taxon>Halomonadaceae</taxon>
        <taxon>Vreelandella</taxon>
    </lineage>
</organism>
<evidence type="ECO:0000313" key="2">
    <source>
        <dbReference type="Proteomes" id="UP000289555"/>
    </source>
</evidence>
<proteinExistence type="predicted"/>
<evidence type="ECO:0000313" key="1">
    <source>
        <dbReference type="EMBL" id="BBI50606.1"/>
    </source>
</evidence>
<keyword evidence="2" id="KW-1185">Reference proteome</keyword>
<protein>
    <submittedName>
        <fullName evidence="1">Uncharacterized protein</fullName>
    </submittedName>
</protein>
<dbReference type="InterPro" id="IPR011009">
    <property type="entry name" value="Kinase-like_dom_sf"/>
</dbReference>
<accession>A0ABM7GJ06</accession>